<dbReference type="PANTHER" id="PTHR42886">
    <property type="entry name" value="RE40534P-RELATED"/>
    <property type="match status" value="1"/>
</dbReference>
<dbReference type="GO" id="GO:0042171">
    <property type="term" value="F:lysophosphatidic acid acyltransferase activity"/>
    <property type="evidence" value="ECO:0007669"/>
    <property type="project" value="TreeGrafter"/>
</dbReference>
<dbReference type="PRINTS" id="PR00111">
    <property type="entry name" value="ABHYDROLASE"/>
</dbReference>
<keyword evidence="4" id="KW-1185">Reference proteome</keyword>
<dbReference type="Gene3D" id="3.40.50.1820">
    <property type="entry name" value="alpha/beta hydrolase"/>
    <property type="match status" value="1"/>
</dbReference>
<dbReference type="Proteomes" id="UP001485043">
    <property type="component" value="Unassembled WGS sequence"/>
</dbReference>
<reference evidence="3 4" key="1">
    <citation type="journal article" date="2024" name="Nat. Commun.">
        <title>Phylogenomics reveals the evolutionary origins of lichenization in chlorophyte algae.</title>
        <authorList>
            <person name="Puginier C."/>
            <person name="Libourel C."/>
            <person name="Otte J."/>
            <person name="Skaloud P."/>
            <person name="Haon M."/>
            <person name="Grisel S."/>
            <person name="Petersen M."/>
            <person name="Berrin J.G."/>
            <person name="Delaux P.M."/>
            <person name="Dal Grande F."/>
            <person name="Keller J."/>
        </authorList>
    </citation>
    <scope>NUCLEOTIDE SEQUENCE [LARGE SCALE GENOMIC DNA]</scope>
    <source>
        <strain evidence="3 4">SAG 2523</strain>
    </source>
</reference>
<evidence type="ECO:0000256" key="1">
    <source>
        <dbReference type="ARBA" id="ARBA00038097"/>
    </source>
</evidence>
<evidence type="ECO:0000259" key="2">
    <source>
        <dbReference type="Pfam" id="PF00561"/>
    </source>
</evidence>
<dbReference type="GO" id="GO:0055088">
    <property type="term" value="P:lipid homeostasis"/>
    <property type="evidence" value="ECO:0007669"/>
    <property type="project" value="TreeGrafter"/>
</dbReference>
<dbReference type="Pfam" id="PF00561">
    <property type="entry name" value="Abhydrolase_1"/>
    <property type="match status" value="1"/>
</dbReference>
<dbReference type="SUPFAM" id="SSF53474">
    <property type="entry name" value="alpha/beta-Hydrolases"/>
    <property type="match status" value="1"/>
</dbReference>
<dbReference type="AlphaFoldDB" id="A0AAW1SXP4"/>
<gene>
    <name evidence="3" type="ORF">WJX84_000164</name>
</gene>
<comment type="similarity">
    <text evidence="1">Belongs to the peptidase S33 family. ABHD4/ABHD5 subfamily.</text>
</comment>
<evidence type="ECO:0000313" key="3">
    <source>
        <dbReference type="EMBL" id="KAK9861137.1"/>
    </source>
</evidence>
<dbReference type="PANTHER" id="PTHR42886:SF29">
    <property type="entry name" value="PUMMELIG, ISOFORM A"/>
    <property type="match status" value="1"/>
</dbReference>
<protein>
    <recommendedName>
        <fullName evidence="2">AB hydrolase-1 domain-containing protein</fullName>
    </recommendedName>
</protein>
<feature type="domain" description="AB hydrolase-1" evidence="2">
    <location>
        <begin position="72"/>
        <end position="194"/>
    </location>
</feature>
<evidence type="ECO:0000313" key="4">
    <source>
        <dbReference type="Proteomes" id="UP001485043"/>
    </source>
</evidence>
<comment type="caution">
    <text evidence="3">The sequence shown here is derived from an EMBL/GenBank/DDBJ whole genome shotgun (WGS) entry which is preliminary data.</text>
</comment>
<dbReference type="GO" id="GO:0004623">
    <property type="term" value="F:phospholipase A2 activity"/>
    <property type="evidence" value="ECO:0007669"/>
    <property type="project" value="TreeGrafter"/>
</dbReference>
<dbReference type="InterPro" id="IPR029058">
    <property type="entry name" value="AB_hydrolase_fold"/>
</dbReference>
<dbReference type="GO" id="GO:0006654">
    <property type="term" value="P:phosphatidic acid biosynthetic process"/>
    <property type="evidence" value="ECO:0007669"/>
    <property type="project" value="TreeGrafter"/>
</dbReference>
<dbReference type="EMBL" id="JALJOV010000807">
    <property type="protein sequence ID" value="KAK9861137.1"/>
    <property type="molecule type" value="Genomic_DNA"/>
</dbReference>
<organism evidence="3 4">
    <name type="scientific">Apatococcus fuscideae</name>
    <dbReference type="NCBI Taxonomy" id="2026836"/>
    <lineage>
        <taxon>Eukaryota</taxon>
        <taxon>Viridiplantae</taxon>
        <taxon>Chlorophyta</taxon>
        <taxon>core chlorophytes</taxon>
        <taxon>Trebouxiophyceae</taxon>
        <taxon>Chlorellales</taxon>
        <taxon>Chlorellaceae</taxon>
        <taxon>Apatococcus</taxon>
    </lineage>
</organism>
<dbReference type="InterPro" id="IPR000073">
    <property type="entry name" value="AB_hydrolase_1"/>
</dbReference>
<name>A0AAW1SXP4_9CHLO</name>
<sequence>MQGQSEASPSPPEVSWWSRYTRWRQTSKIEGKSAEQRLLDLAGTKLVTSDVHLGPTDQHYMHTIEGGLPKAPPIVCIAGYGAGAAFFFRNMAGLASAFKLHAVDLLGCGMSGRPPFRAHSTSQAEDFFVDSLAQWREAQGLDRMILVGHSLGGYLSACYALRHPEHISKLILVCPAGVAERPADWQPPESMRNFWTVRGQLYRASLRFWDLGVTPGTIIRGLGPWGPRLISGYTRRRFHEGQPMTEPELAAFEEYFYHITADRGSGEFALRHLLGPLAWARNALEARLHELKVPVSFIYGEHDWMDPRKGQRVCRQVVKQRGRLSPDDLQVSVVPHAGHYPFLDQPQNQYQNMPDEHWETSNE</sequence>
<accession>A0AAW1SXP4</accession>
<proteinExistence type="inferred from homology"/>